<accession>A0AB39R815</accession>
<evidence type="ECO:0000313" key="4">
    <source>
        <dbReference type="EMBL" id="XDQ50935.1"/>
    </source>
</evidence>
<dbReference type="EMBL" id="CP163443">
    <property type="protein sequence ID" value="XDQ50935.1"/>
    <property type="molecule type" value="Genomic_DNA"/>
</dbReference>
<dbReference type="AlphaFoldDB" id="A0AB39R815"/>
<dbReference type="NCBIfam" id="NF006119">
    <property type="entry name" value="PRK08264.1-5"/>
    <property type="match status" value="1"/>
</dbReference>
<dbReference type="NCBIfam" id="NF006117">
    <property type="entry name" value="PRK08264.1-3"/>
    <property type="match status" value="1"/>
</dbReference>
<organism evidence="4">
    <name type="scientific">Streptomyces sp. R41</name>
    <dbReference type="NCBI Taxonomy" id="3238632"/>
    <lineage>
        <taxon>Bacteria</taxon>
        <taxon>Bacillati</taxon>
        <taxon>Actinomycetota</taxon>
        <taxon>Actinomycetes</taxon>
        <taxon>Kitasatosporales</taxon>
        <taxon>Streptomycetaceae</taxon>
        <taxon>Streptomyces</taxon>
    </lineage>
</organism>
<dbReference type="PRINTS" id="PR00081">
    <property type="entry name" value="GDHRDH"/>
</dbReference>
<dbReference type="Gene3D" id="3.40.50.720">
    <property type="entry name" value="NAD(P)-binding Rossmann-like Domain"/>
    <property type="match status" value="1"/>
</dbReference>
<dbReference type="InterPro" id="IPR002347">
    <property type="entry name" value="SDR_fam"/>
</dbReference>
<dbReference type="PANTHER" id="PTHR44169">
    <property type="entry name" value="NADPH-DEPENDENT 1-ACYLDIHYDROXYACETONE PHOSPHATE REDUCTASE"/>
    <property type="match status" value="1"/>
</dbReference>
<dbReference type="GO" id="GO:0016491">
    <property type="term" value="F:oxidoreductase activity"/>
    <property type="evidence" value="ECO:0007669"/>
    <property type="project" value="UniProtKB-KW"/>
</dbReference>
<dbReference type="InterPro" id="IPR020904">
    <property type="entry name" value="Sc_DH/Rdtase_CS"/>
</dbReference>
<dbReference type="PROSITE" id="PS00061">
    <property type="entry name" value="ADH_SHORT"/>
    <property type="match status" value="1"/>
</dbReference>
<evidence type="ECO:0000256" key="1">
    <source>
        <dbReference type="ARBA" id="ARBA00006484"/>
    </source>
</evidence>
<gene>
    <name evidence="4" type="ORF">AB5J53_04080</name>
</gene>
<sequence length="240" mass="25515">MGQAMRIQGSVALVTGSNRGLGLAFAEELRNRGVKVYAAARNPDSIDLPGVVPVRLDVTDAAVIQEAADRCGDVTLLVNNAGIGTVNEGTLDPAFIDSSREMFETNFYGMVRVSQVFGPIIAQNGGGAIINVLSDATWFSRPIVASYSATKSAAWSFTNALRLDLRGEGVQVVGLHAGFIDTDLARGIDAEKSRPRDVAATALEGLENGKEEVLADEQSRLVKSTLSTDRGYYLDPPDIV</sequence>
<keyword evidence="2" id="KW-0560">Oxidoreductase</keyword>
<proteinExistence type="inferred from homology"/>
<name>A0AB39R815_9ACTN</name>
<dbReference type="PRINTS" id="PR00080">
    <property type="entry name" value="SDRFAMILY"/>
</dbReference>
<dbReference type="Pfam" id="PF00106">
    <property type="entry name" value="adh_short"/>
    <property type="match status" value="1"/>
</dbReference>
<dbReference type="RefSeq" id="WP_369244283.1">
    <property type="nucleotide sequence ID" value="NZ_CP163443.1"/>
</dbReference>
<protein>
    <submittedName>
        <fullName evidence="4">SDR family oxidoreductase</fullName>
    </submittedName>
</protein>
<dbReference type="InterPro" id="IPR036291">
    <property type="entry name" value="NAD(P)-bd_dom_sf"/>
</dbReference>
<evidence type="ECO:0000256" key="3">
    <source>
        <dbReference type="RuleBase" id="RU000363"/>
    </source>
</evidence>
<reference evidence="4" key="1">
    <citation type="submission" date="2024-07" db="EMBL/GenBank/DDBJ databases">
        <authorList>
            <person name="Yu S.T."/>
        </authorList>
    </citation>
    <scope>NUCLEOTIDE SEQUENCE</scope>
    <source>
        <strain evidence="4">R41</strain>
    </source>
</reference>
<dbReference type="SUPFAM" id="SSF51735">
    <property type="entry name" value="NAD(P)-binding Rossmann-fold domains"/>
    <property type="match status" value="1"/>
</dbReference>
<dbReference type="PANTHER" id="PTHR44169:SF6">
    <property type="entry name" value="NADPH-DEPENDENT 1-ACYLDIHYDROXYACETONE PHOSPHATE REDUCTASE"/>
    <property type="match status" value="1"/>
</dbReference>
<comment type="similarity">
    <text evidence="1 3">Belongs to the short-chain dehydrogenases/reductases (SDR) family.</text>
</comment>
<evidence type="ECO:0000256" key="2">
    <source>
        <dbReference type="ARBA" id="ARBA00023002"/>
    </source>
</evidence>